<dbReference type="OrthoDB" id="9799347at2"/>
<feature type="signal peptide" evidence="1">
    <location>
        <begin position="1"/>
        <end position="17"/>
    </location>
</feature>
<feature type="domain" description="Thioredoxin" evidence="2">
    <location>
        <begin position="14"/>
        <end position="152"/>
    </location>
</feature>
<dbReference type="SUPFAM" id="SSF52833">
    <property type="entry name" value="Thioredoxin-like"/>
    <property type="match status" value="1"/>
</dbReference>
<dbReference type="GO" id="GO:0016491">
    <property type="term" value="F:oxidoreductase activity"/>
    <property type="evidence" value="ECO:0007669"/>
    <property type="project" value="InterPro"/>
</dbReference>
<dbReference type="PANTHER" id="PTHR42852">
    <property type="entry name" value="THIOL:DISULFIDE INTERCHANGE PROTEIN DSBE"/>
    <property type="match status" value="1"/>
</dbReference>
<dbReference type="AlphaFoldDB" id="A0A2S2E6V7"/>
<evidence type="ECO:0000256" key="1">
    <source>
        <dbReference type="SAM" id="SignalP"/>
    </source>
</evidence>
<protein>
    <submittedName>
        <fullName evidence="3">Thiol-disulfide oxidoreductase ResA</fullName>
    </submittedName>
</protein>
<accession>A0A2S2E6V7</accession>
<dbReference type="CDD" id="cd02966">
    <property type="entry name" value="TlpA_like_family"/>
    <property type="match status" value="1"/>
</dbReference>
<dbReference type="InterPro" id="IPR036249">
    <property type="entry name" value="Thioredoxin-like_sf"/>
</dbReference>
<dbReference type="PROSITE" id="PS51352">
    <property type="entry name" value="THIOREDOXIN_2"/>
    <property type="match status" value="1"/>
</dbReference>
<dbReference type="InterPro" id="IPR050553">
    <property type="entry name" value="Thioredoxin_ResA/DsbE_sf"/>
</dbReference>
<evidence type="ECO:0000313" key="4">
    <source>
        <dbReference type="Proteomes" id="UP000245728"/>
    </source>
</evidence>
<feature type="chain" id="PRO_5015397503" evidence="1">
    <location>
        <begin position="18"/>
        <end position="155"/>
    </location>
</feature>
<organism evidence="3 4">
    <name type="scientific">Saliniradius amylolyticus</name>
    <dbReference type="NCBI Taxonomy" id="2183582"/>
    <lineage>
        <taxon>Bacteria</taxon>
        <taxon>Pseudomonadati</taxon>
        <taxon>Pseudomonadota</taxon>
        <taxon>Gammaproteobacteria</taxon>
        <taxon>Alteromonadales</taxon>
        <taxon>Alteromonadaceae</taxon>
        <taxon>Saliniradius</taxon>
    </lineage>
</organism>
<dbReference type="Gene3D" id="3.40.30.10">
    <property type="entry name" value="Glutaredoxin"/>
    <property type="match status" value="1"/>
</dbReference>
<evidence type="ECO:0000259" key="2">
    <source>
        <dbReference type="PROSITE" id="PS51352"/>
    </source>
</evidence>
<dbReference type="Pfam" id="PF00578">
    <property type="entry name" value="AhpC-TSA"/>
    <property type="match status" value="1"/>
</dbReference>
<reference evidence="3 4" key="1">
    <citation type="submission" date="2018-05" db="EMBL/GenBank/DDBJ databases">
        <title>Salinimonas sp. HMF8227 Genome sequencing and assembly.</title>
        <authorList>
            <person name="Kang H."/>
            <person name="Kang J."/>
            <person name="Cha I."/>
            <person name="Kim H."/>
            <person name="Joh K."/>
        </authorList>
    </citation>
    <scope>NUCLEOTIDE SEQUENCE [LARGE SCALE GENOMIC DNA]</scope>
    <source>
        <strain evidence="3 4">HMF8227</strain>
    </source>
</reference>
<keyword evidence="4" id="KW-1185">Reference proteome</keyword>
<proteinExistence type="predicted"/>
<dbReference type="PANTHER" id="PTHR42852:SF18">
    <property type="entry name" value="CHROMOSOME UNDETERMINED SCAFFOLD_47, WHOLE GENOME SHOTGUN SEQUENCE"/>
    <property type="match status" value="1"/>
</dbReference>
<keyword evidence="1" id="KW-0732">Signal</keyword>
<dbReference type="GO" id="GO:0016209">
    <property type="term" value="F:antioxidant activity"/>
    <property type="evidence" value="ECO:0007669"/>
    <property type="project" value="InterPro"/>
</dbReference>
<dbReference type="EMBL" id="CP029347">
    <property type="protein sequence ID" value="AWL13339.1"/>
    <property type="molecule type" value="Genomic_DNA"/>
</dbReference>
<gene>
    <name evidence="3" type="ORF">HMF8227_02891</name>
</gene>
<evidence type="ECO:0000313" key="3">
    <source>
        <dbReference type="EMBL" id="AWL13339.1"/>
    </source>
</evidence>
<sequence>MRLYLLLLWLCVPATFAQPAPDFTLPSQGLPQHLTDLKGKVVYVDFWASWCPPCLRSFPWMNQMQDEFGDQLVIVAINVDADQAKKQAFLDANPANFVLVDDPNGEIAAQYDILGMPSSFLVDKSGEIRFAHQGFFNAKTEQYEQQIQSLINEAL</sequence>
<dbReference type="InterPro" id="IPR013766">
    <property type="entry name" value="Thioredoxin_domain"/>
</dbReference>
<name>A0A2S2E6V7_9ALTE</name>
<dbReference type="RefSeq" id="WP_109340841.1">
    <property type="nucleotide sequence ID" value="NZ_CP029347.1"/>
</dbReference>
<dbReference type="InterPro" id="IPR000866">
    <property type="entry name" value="AhpC/TSA"/>
</dbReference>
<dbReference type="KEGG" id="salh:HMF8227_02891"/>
<dbReference type="Proteomes" id="UP000245728">
    <property type="component" value="Chromosome"/>
</dbReference>